<dbReference type="InterPro" id="IPR023875">
    <property type="entry name" value="DNA_repair_put"/>
</dbReference>
<organism evidence="11 12">
    <name type="scientific">Enterovirga aerilata</name>
    <dbReference type="NCBI Taxonomy" id="2730920"/>
    <lineage>
        <taxon>Bacteria</taxon>
        <taxon>Pseudomonadati</taxon>
        <taxon>Pseudomonadota</taxon>
        <taxon>Alphaproteobacteria</taxon>
        <taxon>Hyphomicrobiales</taxon>
        <taxon>Methylobacteriaceae</taxon>
        <taxon>Enterovirga</taxon>
    </lineage>
</organism>
<dbReference type="SMART" id="SM00987">
    <property type="entry name" value="UreE_C"/>
    <property type="match status" value="1"/>
</dbReference>
<dbReference type="PANTHER" id="PTHR33693:SF9">
    <property type="entry name" value="TYPE-4 URACIL-DNA GLYCOSYLASE"/>
    <property type="match status" value="1"/>
</dbReference>
<dbReference type="EMBL" id="JABEPP010000004">
    <property type="protein sequence ID" value="NNM74001.1"/>
    <property type="molecule type" value="Genomic_DNA"/>
</dbReference>
<evidence type="ECO:0000256" key="9">
    <source>
        <dbReference type="ARBA" id="ARBA00023204"/>
    </source>
</evidence>
<dbReference type="Pfam" id="PF13566">
    <property type="entry name" value="DUF4130"/>
    <property type="match status" value="1"/>
</dbReference>
<evidence type="ECO:0000256" key="1">
    <source>
        <dbReference type="ARBA" id="ARBA00006521"/>
    </source>
</evidence>
<dbReference type="InterPro" id="IPR036895">
    <property type="entry name" value="Uracil-DNA_glycosylase-like_sf"/>
</dbReference>
<dbReference type="NCBIfam" id="TIGR03915">
    <property type="entry name" value="SAM_7_link_chp"/>
    <property type="match status" value="1"/>
</dbReference>
<evidence type="ECO:0000313" key="12">
    <source>
        <dbReference type="Proteomes" id="UP000564885"/>
    </source>
</evidence>
<protein>
    <recommendedName>
        <fullName evidence="2">Type-4 uracil-DNA glycosylase</fullName>
    </recommendedName>
</protein>
<dbReference type="InterPro" id="IPR005122">
    <property type="entry name" value="Uracil-DNA_glycosylase-like"/>
</dbReference>
<evidence type="ECO:0000256" key="3">
    <source>
        <dbReference type="ARBA" id="ARBA00022485"/>
    </source>
</evidence>
<dbReference type="GO" id="GO:0006281">
    <property type="term" value="P:DNA repair"/>
    <property type="evidence" value="ECO:0007669"/>
    <property type="project" value="UniProtKB-KW"/>
</dbReference>
<dbReference type="GO" id="GO:0097506">
    <property type="term" value="F:deaminated base DNA N-glycosylase activity"/>
    <property type="evidence" value="ECO:0007669"/>
    <property type="project" value="UniProtKB-ARBA"/>
</dbReference>
<name>A0A849I9L5_9HYPH</name>
<dbReference type="InterPro" id="IPR005273">
    <property type="entry name" value="Ura-DNA_glyco_family4"/>
</dbReference>
<dbReference type="NCBIfam" id="TIGR03914">
    <property type="entry name" value="UDG_fam_dom"/>
    <property type="match status" value="1"/>
</dbReference>
<reference evidence="11 12" key="1">
    <citation type="submission" date="2020-04" db="EMBL/GenBank/DDBJ databases">
        <title>Enterovirga sp. isolate from soil.</title>
        <authorList>
            <person name="Chea S."/>
            <person name="Kim D.-U."/>
        </authorList>
    </citation>
    <scope>NUCLEOTIDE SEQUENCE [LARGE SCALE GENOMIC DNA]</scope>
    <source>
        <strain evidence="11 12">DB1703</strain>
    </source>
</reference>
<gene>
    <name evidence="11" type="ORF">HJG44_16585</name>
</gene>
<feature type="domain" description="Uracil-DNA glycosylase-like" evidence="10">
    <location>
        <begin position="305"/>
        <end position="464"/>
    </location>
</feature>
<evidence type="ECO:0000256" key="4">
    <source>
        <dbReference type="ARBA" id="ARBA00022723"/>
    </source>
</evidence>
<dbReference type="SUPFAM" id="SSF52141">
    <property type="entry name" value="Uracil-DNA glycosylase-like"/>
    <property type="match status" value="1"/>
</dbReference>
<evidence type="ECO:0000256" key="2">
    <source>
        <dbReference type="ARBA" id="ARBA00019403"/>
    </source>
</evidence>
<keyword evidence="12" id="KW-1185">Reference proteome</keyword>
<keyword evidence="4" id="KW-0479">Metal-binding</keyword>
<keyword evidence="7" id="KW-0408">Iron</keyword>
<evidence type="ECO:0000313" key="11">
    <source>
        <dbReference type="EMBL" id="NNM74001.1"/>
    </source>
</evidence>
<keyword evidence="5" id="KW-0227">DNA damage</keyword>
<dbReference type="RefSeq" id="WP_171219434.1">
    <property type="nucleotide sequence ID" value="NZ_JABEPP010000004.1"/>
</dbReference>
<dbReference type="SMART" id="SM00986">
    <property type="entry name" value="UDG"/>
    <property type="match status" value="1"/>
</dbReference>
<dbReference type="GO" id="GO:0051539">
    <property type="term" value="F:4 iron, 4 sulfur cluster binding"/>
    <property type="evidence" value="ECO:0007669"/>
    <property type="project" value="UniProtKB-KW"/>
</dbReference>
<dbReference type="AlphaFoldDB" id="A0A849I9L5"/>
<dbReference type="Proteomes" id="UP000564885">
    <property type="component" value="Unassembled WGS sequence"/>
</dbReference>
<keyword evidence="8" id="KW-0411">Iron-sulfur</keyword>
<evidence type="ECO:0000256" key="5">
    <source>
        <dbReference type="ARBA" id="ARBA00022763"/>
    </source>
</evidence>
<dbReference type="Pfam" id="PF03167">
    <property type="entry name" value="UDG"/>
    <property type="match status" value="1"/>
</dbReference>
<dbReference type="InterPro" id="IPR025404">
    <property type="entry name" value="DUF4130"/>
</dbReference>
<dbReference type="Gene3D" id="3.40.470.10">
    <property type="entry name" value="Uracil-DNA glycosylase-like domain"/>
    <property type="match status" value="1"/>
</dbReference>
<evidence type="ECO:0000256" key="7">
    <source>
        <dbReference type="ARBA" id="ARBA00023004"/>
    </source>
</evidence>
<comment type="caution">
    <text evidence="11">The sequence shown here is derived from an EMBL/GenBank/DDBJ whole genome shotgun (WGS) entry which is preliminary data.</text>
</comment>
<proteinExistence type="inferred from homology"/>
<dbReference type="PANTHER" id="PTHR33693">
    <property type="entry name" value="TYPE-5 URACIL-DNA GLYCOSYLASE"/>
    <property type="match status" value="1"/>
</dbReference>
<comment type="similarity">
    <text evidence="1">Belongs to the uracil-DNA glycosylase (UDG) superfamily. Type 4 (UDGa) family.</text>
</comment>
<evidence type="ECO:0000256" key="8">
    <source>
        <dbReference type="ARBA" id="ARBA00023014"/>
    </source>
</evidence>
<dbReference type="CDD" id="cd10030">
    <property type="entry name" value="UDG-F4_TTUDGA_SPO1dp_like"/>
    <property type="match status" value="1"/>
</dbReference>
<accession>A0A849I9L5</accession>
<dbReference type="InterPro" id="IPR051536">
    <property type="entry name" value="UDG_Type-4/5"/>
</dbReference>
<evidence type="ECO:0000259" key="10">
    <source>
        <dbReference type="SMART" id="SM00986"/>
    </source>
</evidence>
<keyword evidence="9" id="KW-0234">DNA repair</keyword>
<sequence length="480" mass="53656">MREIALQPGADLAGFRQAVRGLVADGIPPEQIEWTVAEPSLFGAEPAGDARSDAPPLRLPRPVAELVEEVVPHRDPERYALLYDVIWRVTHGRRGLLEIASDPVVHRLELMRKSVRRDIHKMHAYVRFRQIETAPGEPERYAAWFEPDYFILQAATPFFVERFRAMRWRIVTPIGTAEWDGVTLRFGPSGSRADVPSGDAFEAGWTGYYESTFNPARANPKLMQQHMAKKYWRNMPEAATISNLVRSASSRVERMLEEGPTVPTKRMPEGALAAMLEQAPASLAELNAIIRSSGPLVPGATQAVVGEGPEHADIIFVGEQPGDEEDIQGRPFVGPAGRLLDRAMAEAGIDRKDVYLTNAVKHFKFEQRGKRRIHAKPTAGEVSHYRWWLMRELELIEPKLVVALGGTAVLALTGKQVPITRARGPAKLLEDFPGYITVHPSYLLRLPDEDAKRTAYTAFVDDMRRIRDMGRAARSRVAAE</sequence>
<dbReference type="GO" id="GO:0046872">
    <property type="term" value="F:metal ion binding"/>
    <property type="evidence" value="ECO:0007669"/>
    <property type="project" value="UniProtKB-KW"/>
</dbReference>
<keyword evidence="3" id="KW-0004">4Fe-4S</keyword>
<evidence type="ECO:0000256" key="6">
    <source>
        <dbReference type="ARBA" id="ARBA00022801"/>
    </source>
</evidence>
<keyword evidence="6" id="KW-0378">Hydrolase</keyword>